<evidence type="ECO:0000256" key="6">
    <source>
        <dbReference type="ARBA" id="ARBA00023136"/>
    </source>
</evidence>
<reference evidence="9" key="1">
    <citation type="journal article" date="2024" name="Gigascience">
        <title>Chromosome-level genome of the poultry shaft louse Menopon gallinae provides insight into the host-switching and adaptive evolution of parasitic lice.</title>
        <authorList>
            <person name="Xu Y."/>
            <person name="Ma L."/>
            <person name="Liu S."/>
            <person name="Liang Y."/>
            <person name="Liu Q."/>
            <person name="He Z."/>
            <person name="Tian L."/>
            <person name="Duan Y."/>
            <person name="Cai W."/>
            <person name="Li H."/>
            <person name="Song F."/>
        </authorList>
    </citation>
    <scope>NUCLEOTIDE SEQUENCE</scope>
    <source>
        <strain evidence="9">Cailab_2023a</strain>
    </source>
</reference>
<evidence type="ECO:0000256" key="7">
    <source>
        <dbReference type="RuleBase" id="RU000477"/>
    </source>
</evidence>
<feature type="transmembrane region" description="Helical" evidence="8">
    <location>
        <begin position="73"/>
        <end position="96"/>
    </location>
</feature>
<dbReference type="AlphaFoldDB" id="A0AAW2IE06"/>
<dbReference type="Pfam" id="PF00230">
    <property type="entry name" value="MIP"/>
    <property type="match status" value="1"/>
</dbReference>
<keyword evidence="6 8" id="KW-0472">Membrane</keyword>
<dbReference type="InterPro" id="IPR022357">
    <property type="entry name" value="MIP_CS"/>
</dbReference>
<evidence type="ECO:0000256" key="2">
    <source>
        <dbReference type="ARBA" id="ARBA00006175"/>
    </source>
</evidence>
<feature type="transmembrane region" description="Helical" evidence="8">
    <location>
        <begin position="161"/>
        <end position="182"/>
    </location>
</feature>
<comment type="similarity">
    <text evidence="2 7">Belongs to the MIP/aquaporin (TC 1.A.8) family.</text>
</comment>
<dbReference type="Gene3D" id="1.20.1080.10">
    <property type="entry name" value="Glycerol uptake facilitator protein"/>
    <property type="match status" value="1"/>
</dbReference>
<keyword evidence="5 8" id="KW-1133">Transmembrane helix</keyword>
<evidence type="ECO:0000313" key="9">
    <source>
        <dbReference type="EMBL" id="KAL0280365.1"/>
    </source>
</evidence>
<comment type="subcellular location">
    <subcellularLocation>
        <location evidence="1">Membrane</location>
        <topology evidence="1">Multi-pass membrane protein</topology>
    </subcellularLocation>
</comment>
<dbReference type="PROSITE" id="PS51257">
    <property type="entry name" value="PROKAR_LIPOPROTEIN"/>
    <property type="match status" value="1"/>
</dbReference>
<feature type="transmembrane region" description="Helical" evidence="8">
    <location>
        <begin position="202"/>
        <end position="222"/>
    </location>
</feature>
<dbReference type="InterPro" id="IPR000425">
    <property type="entry name" value="MIP"/>
</dbReference>
<feature type="transmembrane region" description="Helical" evidence="8">
    <location>
        <begin position="43"/>
        <end position="61"/>
    </location>
</feature>
<dbReference type="PRINTS" id="PR00783">
    <property type="entry name" value="MINTRINSICP"/>
</dbReference>
<gene>
    <name evidence="9" type="ORF">PYX00_001677</name>
</gene>
<dbReference type="InterPro" id="IPR034294">
    <property type="entry name" value="Aquaporin_transptr"/>
</dbReference>
<evidence type="ECO:0000256" key="8">
    <source>
        <dbReference type="SAM" id="Phobius"/>
    </source>
</evidence>
<dbReference type="PANTHER" id="PTHR19139">
    <property type="entry name" value="AQUAPORIN TRANSPORTER"/>
    <property type="match status" value="1"/>
</dbReference>
<keyword evidence="4 7" id="KW-0812">Transmembrane</keyword>
<feature type="transmembrane region" description="Helical" evidence="8">
    <location>
        <begin position="130"/>
        <end position="149"/>
    </location>
</feature>
<dbReference type="EMBL" id="JARGDH010000001">
    <property type="protein sequence ID" value="KAL0280365.1"/>
    <property type="molecule type" value="Genomic_DNA"/>
</dbReference>
<evidence type="ECO:0000256" key="3">
    <source>
        <dbReference type="ARBA" id="ARBA00022448"/>
    </source>
</evidence>
<proteinExistence type="inferred from homology"/>
<evidence type="ECO:0000256" key="5">
    <source>
        <dbReference type="ARBA" id="ARBA00022989"/>
    </source>
</evidence>
<evidence type="ECO:0008006" key="10">
    <source>
        <dbReference type="Google" id="ProtNLM"/>
    </source>
</evidence>
<dbReference type="PROSITE" id="PS00221">
    <property type="entry name" value="MIP"/>
    <property type="match status" value="1"/>
</dbReference>
<accession>A0AAW2IE06</accession>
<protein>
    <recommendedName>
        <fullName evidence="10">Aquaporin</fullName>
    </recommendedName>
</protein>
<dbReference type="PANTHER" id="PTHR19139:SF270">
    <property type="entry name" value="ENTOMOGLYCEROPORIN 1-RELATED"/>
    <property type="match status" value="1"/>
</dbReference>
<dbReference type="GO" id="GO:0015267">
    <property type="term" value="F:channel activity"/>
    <property type="evidence" value="ECO:0007669"/>
    <property type="project" value="InterPro"/>
</dbReference>
<evidence type="ECO:0000256" key="4">
    <source>
        <dbReference type="ARBA" id="ARBA00022692"/>
    </source>
</evidence>
<keyword evidence="3 7" id="KW-0813">Transport</keyword>
<dbReference type="InterPro" id="IPR023271">
    <property type="entry name" value="Aquaporin-like"/>
</dbReference>
<organism evidence="9">
    <name type="scientific">Menopon gallinae</name>
    <name type="common">poultry shaft louse</name>
    <dbReference type="NCBI Taxonomy" id="328185"/>
    <lineage>
        <taxon>Eukaryota</taxon>
        <taxon>Metazoa</taxon>
        <taxon>Ecdysozoa</taxon>
        <taxon>Arthropoda</taxon>
        <taxon>Hexapoda</taxon>
        <taxon>Insecta</taxon>
        <taxon>Pterygota</taxon>
        <taxon>Neoptera</taxon>
        <taxon>Paraneoptera</taxon>
        <taxon>Psocodea</taxon>
        <taxon>Troctomorpha</taxon>
        <taxon>Phthiraptera</taxon>
        <taxon>Amblycera</taxon>
        <taxon>Menoponidae</taxon>
        <taxon>Menopon</taxon>
    </lineage>
</organism>
<dbReference type="GO" id="GO:0005886">
    <property type="term" value="C:plasma membrane"/>
    <property type="evidence" value="ECO:0007669"/>
    <property type="project" value="TreeGrafter"/>
</dbReference>
<sequence length="231" mass="25043">MNIETKYFTISVAAIFAEFGGTAVLLFVGCLGCLGSVPYQASVSFGMGLITAIQIFGHISGGHFNPAVTLSAVIFNMLSVPVAIIYVLAQLVGAIAGHSLAMFLAPLEHNTRSQGSTFCNTVPQVDDLEAFVAEFFATLLLVLFCCSVWDSRSEGKRDSVPLKLGMYIFAIVQLVGPMTGASLNPARTFGPSIINNNWELHWMYWVAPMLSAVVGTVAYRYLFLEGRTRRN</sequence>
<name>A0AAW2IE06_9NEOP</name>
<feature type="transmembrane region" description="Helical" evidence="8">
    <location>
        <begin position="12"/>
        <end position="37"/>
    </location>
</feature>
<dbReference type="SUPFAM" id="SSF81338">
    <property type="entry name" value="Aquaporin-like"/>
    <property type="match status" value="1"/>
</dbReference>
<comment type="caution">
    <text evidence="9">The sequence shown here is derived from an EMBL/GenBank/DDBJ whole genome shotgun (WGS) entry which is preliminary data.</text>
</comment>
<evidence type="ECO:0000256" key="1">
    <source>
        <dbReference type="ARBA" id="ARBA00004141"/>
    </source>
</evidence>